<sequence>MGFCDLRKFNITLLVKHGWRFIVKPDLLAAHIFKAKYFPHISLWSAHLRTNPSYVWRGIFATRKILEDGVGWRVGSDLICHNSKSWKEEVITNVFTSEEAEAIKCIPLSCSVDEDMIVWRGDRSGEYFIRSGYRTFIDHQNIEESSQDYSAVYKKLWLLYLHSKIKITIWRLLHNMIPTAYIIYNRQIAPCPLCLRYGLFPKSAMHAILKYGPANEVWSQLGLHWVTDPYCDSLWDSIAYIFQMNDAIGCIIKERLPKKQRSMSSKWLPPERAIVKINFDATFKQNLHQSCSSFVIRNDIGLVMGRVDSK</sequence>
<organism evidence="2 3">
    <name type="scientific">Gossypium australe</name>
    <dbReference type="NCBI Taxonomy" id="47621"/>
    <lineage>
        <taxon>Eukaryota</taxon>
        <taxon>Viridiplantae</taxon>
        <taxon>Streptophyta</taxon>
        <taxon>Embryophyta</taxon>
        <taxon>Tracheophyta</taxon>
        <taxon>Spermatophyta</taxon>
        <taxon>Magnoliopsida</taxon>
        <taxon>eudicotyledons</taxon>
        <taxon>Gunneridae</taxon>
        <taxon>Pentapetalae</taxon>
        <taxon>rosids</taxon>
        <taxon>malvids</taxon>
        <taxon>Malvales</taxon>
        <taxon>Malvaceae</taxon>
        <taxon>Malvoideae</taxon>
        <taxon>Gossypium</taxon>
    </lineage>
</organism>
<evidence type="ECO:0000259" key="1">
    <source>
        <dbReference type="Pfam" id="PF13966"/>
    </source>
</evidence>
<comment type="caution">
    <text evidence="2">The sequence shown here is derived from an EMBL/GenBank/DDBJ whole genome shotgun (WGS) entry which is preliminary data.</text>
</comment>
<dbReference type="InterPro" id="IPR026960">
    <property type="entry name" value="RVT-Znf"/>
</dbReference>
<dbReference type="Pfam" id="PF13966">
    <property type="entry name" value="zf-RVT"/>
    <property type="match status" value="1"/>
</dbReference>
<dbReference type="EMBL" id="SMMG02000001">
    <property type="protein sequence ID" value="KAA3486748.1"/>
    <property type="molecule type" value="Genomic_DNA"/>
</dbReference>
<dbReference type="Proteomes" id="UP000325315">
    <property type="component" value="Unassembled WGS sequence"/>
</dbReference>
<evidence type="ECO:0000313" key="3">
    <source>
        <dbReference type="Proteomes" id="UP000325315"/>
    </source>
</evidence>
<accession>A0A5B6WZ29</accession>
<evidence type="ECO:0000313" key="2">
    <source>
        <dbReference type="EMBL" id="KAA3486748.1"/>
    </source>
</evidence>
<dbReference type="AlphaFoldDB" id="A0A5B6WZ29"/>
<dbReference type="OrthoDB" id="1001780at2759"/>
<keyword evidence="3" id="KW-1185">Reference proteome</keyword>
<feature type="domain" description="Reverse transcriptase zinc-binding" evidence="1">
    <location>
        <begin position="130"/>
        <end position="218"/>
    </location>
</feature>
<protein>
    <submittedName>
        <fullName evidence="2">Ribonuclease H-like superfamily protein</fullName>
    </submittedName>
</protein>
<proteinExistence type="predicted"/>
<gene>
    <name evidence="2" type="ORF">EPI10_030626</name>
</gene>
<reference evidence="3" key="1">
    <citation type="journal article" date="2019" name="Plant Biotechnol. J.">
        <title>Genome sequencing of the Australian wild diploid species Gossypium australe highlights disease resistance and delayed gland morphogenesis.</title>
        <authorList>
            <person name="Cai Y."/>
            <person name="Cai X."/>
            <person name="Wang Q."/>
            <person name="Wang P."/>
            <person name="Zhang Y."/>
            <person name="Cai C."/>
            <person name="Xu Y."/>
            <person name="Wang K."/>
            <person name="Zhou Z."/>
            <person name="Wang C."/>
            <person name="Geng S."/>
            <person name="Li B."/>
            <person name="Dong Q."/>
            <person name="Hou Y."/>
            <person name="Wang H."/>
            <person name="Ai P."/>
            <person name="Liu Z."/>
            <person name="Yi F."/>
            <person name="Sun M."/>
            <person name="An G."/>
            <person name="Cheng J."/>
            <person name="Zhang Y."/>
            <person name="Shi Q."/>
            <person name="Xie Y."/>
            <person name="Shi X."/>
            <person name="Chang Y."/>
            <person name="Huang F."/>
            <person name="Chen Y."/>
            <person name="Hong S."/>
            <person name="Mi L."/>
            <person name="Sun Q."/>
            <person name="Zhang L."/>
            <person name="Zhou B."/>
            <person name="Peng R."/>
            <person name="Zhang X."/>
            <person name="Liu F."/>
        </authorList>
    </citation>
    <scope>NUCLEOTIDE SEQUENCE [LARGE SCALE GENOMIC DNA]</scope>
    <source>
        <strain evidence="3">cv. PA1801</strain>
    </source>
</reference>
<name>A0A5B6WZ29_9ROSI</name>